<name>A0A7R6SY31_9BACT</name>
<organism evidence="3 4">
    <name type="scientific">Thermotomaculum hydrothermale</name>
    <dbReference type="NCBI Taxonomy" id="981385"/>
    <lineage>
        <taxon>Bacteria</taxon>
        <taxon>Pseudomonadati</taxon>
        <taxon>Acidobacteriota</taxon>
        <taxon>Holophagae</taxon>
        <taxon>Thermotomaculales</taxon>
        <taxon>Thermotomaculaceae</taxon>
        <taxon>Thermotomaculum</taxon>
    </lineage>
</organism>
<dbReference type="KEGG" id="thyd:TTHT_0756"/>
<dbReference type="AlphaFoldDB" id="A0A7R6SY31"/>
<feature type="domain" description="TadE-like" evidence="2">
    <location>
        <begin position="11"/>
        <end position="49"/>
    </location>
</feature>
<dbReference type="Proteomes" id="UP000595564">
    <property type="component" value="Chromosome"/>
</dbReference>
<dbReference type="Pfam" id="PF07811">
    <property type="entry name" value="TadE"/>
    <property type="match status" value="1"/>
</dbReference>
<feature type="transmembrane region" description="Helical" evidence="1">
    <location>
        <begin position="20"/>
        <end position="39"/>
    </location>
</feature>
<keyword evidence="4" id="KW-1185">Reference proteome</keyword>
<evidence type="ECO:0000313" key="3">
    <source>
        <dbReference type="EMBL" id="BBB32324.1"/>
    </source>
</evidence>
<evidence type="ECO:0000259" key="2">
    <source>
        <dbReference type="Pfam" id="PF07811"/>
    </source>
</evidence>
<keyword evidence="1" id="KW-1133">Transmembrane helix</keyword>
<evidence type="ECO:0000256" key="1">
    <source>
        <dbReference type="SAM" id="Phobius"/>
    </source>
</evidence>
<proteinExistence type="predicted"/>
<keyword evidence="1" id="KW-0812">Transmembrane</keyword>
<dbReference type="EMBL" id="AP017470">
    <property type="protein sequence ID" value="BBB32324.1"/>
    <property type="molecule type" value="Genomic_DNA"/>
</dbReference>
<accession>A0A7R6SY31</accession>
<reference evidence="3 4" key="1">
    <citation type="journal article" date="2012" name="Extremophiles">
        <title>Thermotomaculum hydrothermale gen. nov., sp. nov., a novel heterotrophic thermophile within the phylum Acidobacteria from a deep-sea hydrothermal vent chimney in the Southern Okinawa Trough.</title>
        <authorList>
            <person name="Izumi H."/>
            <person name="Nunoura T."/>
            <person name="Miyazaki M."/>
            <person name="Mino S."/>
            <person name="Toki T."/>
            <person name="Takai K."/>
            <person name="Sako Y."/>
            <person name="Sawabe T."/>
            <person name="Nakagawa S."/>
        </authorList>
    </citation>
    <scope>NUCLEOTIDE SEQUENCE [LARGE SCALE GENOMIC DNA]</scope>
    <source>
        <strain evidence="3 4">AC55</strain>
    </source>
</reference>
<dbReference type="InterPro" id="IPR012495">
    <property type="entry name" value="TadE-like_dom"/>
</dbReference>
<protein>
    <recommendedName>
        <fullName evidence="2">TadE-like domain-containing protein</fullName>
    </recommendedName>
</protein>
<sequence>MVTYSFTDEKGQSMTEFVMVIPVYLIMIFGVIFFVKAFFIKQQTISAARYVTIAKGEFKEKDEDIKENLGKIFFNRVDKDKVTFEKVNSSEALDTVFSGHGGDTNEVLGFFLKVLDKISSTKGYKVSYEIEVKGKFTQKIIGNKKKVTISTTYYIDKNTWSHKDVGSFLNFLWDLIKELGGAIGDLF</sequence>
<gene>
    <name evidence="3" type="ORF">TTHT_0756</name>
</gene>
<keyword evidence="1" id="KW-0472">Membrane</keyword>
<evidence type="ECO:0000313" key="4">
    <source>
        <dbReference type="Proteomes" id="UP000595564"/>
    </source>
</evidence>